<accession>A0A6J8DHJ4</accession>
<dbReference type="SUPFAM" id="SSF161111">
    <property type="entry name" value="Cation efflux protein transmembrane domain-like"/>
    <property type="match status" value="1"/>
</dbReference>
<evidence type="ECO:0000313" key="25">
    <source>
        <dbReference type="EMBL" id="CAC5408093.1"/>
    </source>
</evidence>
<keyword evidence="8" id="KW-0256">Endoplasmic reticulum</keyword>
<dbReference type="GO" id="GO:0015297">
    <property type="term" value="F:antiporter activity"/>
    <property type="evidence" value="ECO:0007669"/>
    <property type="project" value="UniProtKB-KW"/>
</dbReference>
<evidence type="ECO:0000256" key="4">
    <source>
        <dbReference type="ARBA" id="ARBA00008873"/>
    </source>
</evidence>
<evidence type="ECO:0000256" key="19">
    <source>
        <dbReference type="ARBA" id="ARBA00034845"/>
    </source>
</evidence>
<evidence type="ECO:0000256" key="5">
    <source>
        <dbReference type="ARBA" id="ARBA00022448"/>
    </source>
</evidence>
<evidence type="ECO:0000256" key="13">
    <source>
        <dbReference type="ARBA" id="ARBA00023065"/>
    </source>
</evidence>
<keyword evidence="6" id="KW-0050">Antiport</keyword>
<dbReference type="Pfam" id="PF01545">
    <property type="entry name" value="Cation_efflux"/>
    <property type="match status" value="1"/>
</dbReference>
<keyword evidence="9" id="KW-0862">Zinc</keyword>
<dbReference type="InterPro" id="IPR009061">
    <property type="entry name" value="DNA-bd_dom_put_sf"/>
</dbReference>
<dbReference type="OrthoDB" id="435980at2759"/>
<dbReference type="Gene3D" id="3.90.530.10">
    <property type="entry name" value="XPA C-terminal domain"/>
    <property type="match status" value="1"/>
</dbReference>
<proteinExistence type="inferred from homology"/>
<dbReference type="InterPro" id="IPR040177">
    <property type="entry name" value="SLC30A9"/>
</dbReference>
<evidence type="ECO:0000256" key="18">
    <source>
        <dbReference type="ARBA" id="ARBA00033405"/>
    </source>
</evidence>
<gene>
    <name evidence="25" type="ORF">MCOR_41505</name>
</gene>
<keyword evidence="7 23" id="KW-0812">Transmembrane</keyword>
<evidence type="ECO:0000259" key="24">
    <source>
        <dbReference type="Pfam" id="PF01545"/>
    </source>
</evidence>
<evidence type="ECO:0000256" key="21">
    <source>
        <dbReference type="ARBA" id="ARBA00048349"/>
    </source>
</evidence>
<evidence type="ECO:0000256" key="10">
    <source>
        <dbReference type="ARBA" id="ARBA00022906"/>
    </source>
</evidence>
<dbReference type="GO" id="GO:0008324">
    <property type="term" value="F:monoatomic cation transmembrane transporter activity"/>
    <property type="evidence" value="ECO:0007669"/>
    <property type="project" value="InterPro"/>
</dbReference>
<dbReference type="GO" id="GO:0006882">
    <property type="term" value="P:intracellular zinc ion homeostasis"/>
    <property type="evidence" value="ECO:0007669"/>
    <property type="project" value="TreeGrafter"/>
</dbReference>
<evidence type="ECO:0000256" key="22">
    <source>
        <dbReference type="SAM" id="MobiDB-lite"/>
    </source>
</evidence>
<organism evidence="25 26">
    <name type="scientific">Mytilus coruscus</name>
    <name type="common">Sea mussel</name>
    <dbReference type="NCBI Taxonomy" id="42192"/>
    <lineage>
        <taxon>Eukaryota</taxon>
        <taxon>Metazoa</taxon>
        <taxon>Spiralia</taxon>
        <taxon>Lophotrochozoa</taxon>
        <taxon>Mollusca</taxon>
        <taxon>Bivalvia</taxon>
        <taxon>Autobranchia</taxon>
        <taxon>Pteriomorphia</taxon>
        <taxon>Mytilida</taxon>
        <taxon>Mytiloidea</taxon>
        <taxon>Mytilidae</taxon>
        <taxon>Mytilinae</taxon>
        <taxon>Mytilus</taxon>
    </lineage>
</organism>
<evidence type="ECO:0000256" key="2">
    <source>
        <dbReference type="ARBA" id="ARBA00004225"/>
    </source>
</evidence>
<feature type="transmembrane region" description="Helical" evidence="23">
    <location>
        <begin position="403"/>
        <end position="423"/>
    </location>
</feature>
<reference evidence="25 26" key="1">
    <citation type="submission" date="2020-06" db="EMBL/GenBank/DDBJ databases">
        <authorList>
            <person name="Li R."/>
            <person name="Bekaert M."/>
        </authorList>
    </citation>
    <scope>NUCLEOTIDE SEQUENCE [LARGE SCALE GENOMIC DNA]</scope>
    <source>
        <strain evidence="26">wild</strain>
    </source>
</reference>
<protein>
    <recommendedName>
        <fullName evidence="19">Proton-coupled zinc antiporter SLC30A9, mitochondrial</fullName>
    </recommendedName>
    <alternativeName>
        <fullName evidence="18">Solute carrier family 30 member 9</fullName>
    </alternativeName>
    <alternativeName>
        <fullName evidence="20">Zinc transporter 9</fullName>
    </alternativeName>
</protein>
<evidence type="ECO:0000256" key="6">
    <source>
        <dbReference type="ARBA" id="ARBA00022449"/>
    </source>
</evidence>
<keyword evidence="13" id="KW-0406">Ion transport</keyword>
<dbReference type="GO" id="GO:0005783">
    <property type="term" value="C:endoplasmic reticulum"/>
    <property type="evidence" value="ECO:0007669"/>
    <property type="project" value="UniProtKB-SubCell"/>
</dbReference>
<keyword evidence="10" id="KW-0864">Zinc transport</keyword>
<evidence type="ECO:0000256" key="7">
    <source>
        <dbReference type="ARBA" id="ARBA00022692"/>
    </source>
</evidence>
<dbReference type="PANTHER" id="PTHR13414:SF9">
    <property type="entry name" value="PROTON-COUPLED ZINC ANTIPORTER SLC30A9, MITOCHONDRIAL"/>
    <property type="match status" value="1"/>
</dbReference>
<keyword evidence="17" id="KW-0539">Nucleus</keyword>
<dbReference type="AlphaFoldDB" id="A0A6J8DHJ4"/>
<evidence type="ECO:0000256" key="9">
    <source>
        <dbReference type="ARBA" id="ARBA00022833"/>
    </source>
</evidence>
<dbReference type="NCBIfam" id="TIGR01297">
    <property type="entry name" value="CDF"/>
    <property type="match status" value="1"/>
</dbReference>
<feature type="domain" description="Cation efflux protein transmembrane" evidence="24">
    <location>
        <begin position="246"/>
        <end position="455"/>
    </location>
</feature>
<feature type="transmembrane region" description="Helical" evidence="23">
    <location>
        <begin position="347"/>
        <end position="369"/>
    </location>
</feature>
<dbReference type="InterPro" id="IPR058533">
    <property type="entry name" value="Cation_efflux_TM"/>
</dbReference>
<keyword evidence="14" id="KW-0496">Mitochondrion</keyword>
<evidence type="ECO:0000256" key="8">
    <source>
        <dbReference type="ARBA" id="ARBA00022824"/>
    </source>
</evidence>
<evidence type="ECO:0000256" key="17">
    <source>
        <dbReference type="ARBA" id="ARBA00023242"/>
    </source>
</evidence>
<evidence type="ECO:0000256" key="20">
    <source>
        <dbReference type="ARBA" id="ARBA00034922"/>
    </source>
</evidence>
<evidence type="ECO:0000256" key="12">
    <source>
        <dbReference type="ARBA" id="ARBA00023015"/>
    </source>
</evidence>
<feature type="transmembrane region" description="Helical" evidence="23">
    <location>
        <begin position="316"/>
        <end position="335"/>
    </location>
</feature>
<evidence type="ECO:0000313" key="26">
    <source>
        <dbReference type="Proteomes" id="UP000507470"/>
    </source>
</evidence>
<keyword evidence="16" id="KW-0804">Transcription</keyword>
<dbReference type="InterPro" id="IPR037129">
    <property type="entry name" value="XPA_sf"/>
</dbReference>
<name>A0A6J8DHJ4_MYTCO</name>
<comment type="similarity">
    <text evidence="4">Belongs to the cation diffusion facilitator (CDF) transporter (TC 2.A.4) family. SLC30A subfamily.</text>
</comment>
<sequence>MMFKSTAVVAQTVLRQSGTRPIHIAAPIICKECLKNSIGFSRKWSQPKYLKFLGFIRYSSSQVPPDKIIEKQTSGSGVTPEQTATPSPPTSSPSEAEDPKLLKEQKIVKIRTKKPFDHKYVENIYIEPGRAMVEYLLVLRELNEIPKYTRRSPYGSGKSLTVYKRKDIEELAIKKYGSLEKLSEEKILRMAQLQMRYRKFPFSEAYYKDYIDKHYIYFDKKPEQQAEDQKEGHNKWTWTGTGQVVVSSICVNFFNVIIKGFAWAFTGSYSMFSEMIHSAADTLNQIILGIGLYQSFKKPDSDHPYGYSNLRHVSSLISGVGIFCIGTGFSVYHGIQGLLHPEEMGLNIWALGTLVGSLVSEGATLYLAVSQTRKSAKKEGIKFWKYVWRGYDPNTTVVLLEDLAAVSGVVIASGCIGLTWYTGNPLYDSVGSIVIGGLLAGVAGVIIKTNSAALLIRSIPLEKKDEISKDLEQDRMIRSLHDVKATEMGGQWKFKAEVDFDGREIARAYLYKLDMEQLLKEMQDLQTSTDAEEFMLKHGQQLIDSLGEEIDRIEKLLKSKYPEIRHVDLEAL</sequence>
<dbReference type="InterPro" id="IPR002524">
    <property type="entry name" value="Cation_efflux"/>
</dbReference>
<dbReference type="Proteomes" id="UP000507470">
    <property type="component" value="Unassembled WGS sequence"/>
</dbReference>
<evidence type="ECO:0000256" key="14">
    <source>
        <dbReference type="ARBA" id="ARBA00023128"/>
    </source>
</evidence>
<keyword evidence="15 23" id="KW-0472">Membrane</keyword>
<keyword evidence="12" id="KW-0805">Transcription regulation</keyword>
<dbReference type="GO" id="GO:0005634">
    <property type="term" value="C:nucleus"/>
    <property type="evidence" value="ECO:0007669"/>
    <property type="project" value="UniProtKB-SubCell"/>
</dbReference>
<dbReference type="InterPro" id="IPR027469">
    <property type="entry name" value="Cation_efflux_TMD_sf"/>
</dbReference>
<keyword evidence="5" id="KW-0813">Transport</keyword>
<dbReference type="PANTHER" id="PTHR13414">
    <property type="entry name" value="HUEL-CATION TRANSPORTER"/>
    <property type="match status" value="1"/>
</dbReference>
<feature type="region of interest" description="Disordered" evidence="22">
    <location>
        <begin position="67"/>
        <end position="99"/>
    </location>
</feature>
<keyword evidence="11 23" id="KW-1133">Transmembrane helix</keyword>
<dbReference type="Gene3D" id="1.20.1510.10">
    <property type="entry name" value="Cation efflux protein transmembrane domain"/>
    <property type="match status" value="1"/>
</dbReference>
<evidence type="ECO:0000256" key="23">
    <source>
        <dbReference type="SAM" id="Phobius"/>
    </source>
</evidence>
<dbReference type="SUPFAM" id="SSF46955">
    <property type="entry name" value="Putative DNA-binding domain"/>
    <property type="match status" value="1"/>
</dbReference>
<dbReference type="EMBL" id="CACVKT020007510">
    <property type="protein sequence ID" value="CAC5408093.1"/>
    <property type="molecule type" value="Genomic_DNA"/>
</dbReference>
<keyword evidence="26" id="KW-1185">Reference proteome</keyword>
<evidence type="ECO:0000256" key="1">
    <source>
        <dbReference type="ARBA" id="ARBA00004123"/>
    </source>
</evidence>
<evidence type="ECO:0000256" key="16">
    <source>
        <dbReference type="ARBA" id="ARBA00023163"/>
    </source>
</evidence>
<evidence type="ECO:0000256" key="3">
    <source>
        <dbReference type="ARBA" id="ARBA00004240"/>
    </source>
</evidence>
<dbReference type="GO" id="GO:0031966">
    <property type="term" value="C:mitochondrial membrane"/>
    <property type="evidence" value="ECO:0007669"/>
    <property type="project" value="UniProtKB-SubCell"/>
</dbReference>
<comment type="catalytic activity">
    <reaction evidence="21">
        <text>Zn(2+)(in) + 2 H(+)(out) = Zn(2+)(out) + 2 H(+)(in)</text>
        <dbReference type="Rhea" id="RHEA:72627"/>
        <dbReference type="ChEBI" id="CHEBI:15378"/>
        <dbReference type="ChEBI" id="CHEBI:29105"/>
    </reaction>
</comment>
<comment type="subcellular location">
    <subcellularLocation>
        <location evidence="3">Endoplasmic reticulum</location>
    </subcellularLocation>
    <subcellularLocation>
        <location evidence="2">Mitochondrion membrane</location>
        <topology evidence="2">Multi-pass membrane protein</topology>
    </subcellularLocation>
    <subcellularLocation>
        <location evidence="1">Nucleus</location>
    </subcellularLocation>
</comment>
<evidence type="ECO:0000256" key="15">
    <source>
        <dbReference type="ARBA" id="ARBA00023136"/>
    </source>
</evidence>
<feature type="transmembrane region" description="Helical" evidence="23">
    <location>
        <begin position="429"/>
        <end position="447"/>
    </location>
</feature>
<dbReference type="CDD" id="cd21078">
    <property type="entry name" value="NTD_ZNT9"/>
    <property type="match status" value="1"/>
</dbReference>
<dbReference type="GO" id="GO:0006829">
    <property type="term" value="P:zinc ion transport"/>
    <property type="evidence" value="ECO:0007669"/>
    <property type="project" value="UniProtKB-KW"/>
</dbReference>
<evidence type="ECO:0000256" key="11">
    <source>
        <dbReference type="ARBA" id="ARBA00022989"/>
    </source>
</evidence>